<reference evidence="1 2" key="1">
    <citation type="submission" date="2019-03" db="EMBL/GenBank/DDBJ databases">
        <authorList>
            <person name="Li J."/>
        </authorList>
    </citation>
    <scope>NUCLEOTIDE SEQUENCE [LARGE SCALE GENOMIC DNA]</scope>
    <source>
        <strain evidence="1 2">3058</strain>
    </source>
</reference>
<sequence>MSVHDEAILRMLAQMDARQARIEAMLAQVIGGGKASVEHDLVQQVADLTAGEWFAARELWATIGEMRTAAEATGEPVPDIAQAFDDLGLASTKSLGRWLAVQDPAVVQRTEKTRDGLLWRVVTLAG</sequence>
<name>A0A4Z1CA29_9RHOB</name>
<proteinExistence type="predicted"/>
<dbReference type="Proteomes" id="UP000297972">
    <property type="component" value="Unassembled WGS sequence"/>
</dbReference>
<dbReference type="RefSeq" id="WP_135817874.1">
    <property type="nucleotide sequence ID" value="NZ_SRPG01000114.1"/>
</dbReference>
<keyword evidence="2" id="KW-1185">Reference proteome</keyword>
<dbReference type="OrthoDB" id="9940426at2"/>
<accession>A0A4Z1CA29</accession>
<protein>
    <submittedName>
        <fullName evidence="1">Uncharacterized protein</fullName>
    </submittedName>
</protein>
<dbReference type="AlphaFoldDB" id="A0A4Z1CA29"/>
<organism evidence="1 2">
    <name type="scientific">Paracoccus liaowanqingii</name>
    <dbReference type="NCBI Taxonomy" id="2560053"/>
    <lineage>
        <taxon>Bacteria</taxon>
        <taxon>Pseudomonadati</taxon>
        <taxon>Pseudomonadota</taxon>
        <taxon>Alphaproteobacteria</taxon>
        <taxon>Rhodobacterales</taxon>
        <taxon>Paracoccaceae</taxon>
        <taxon>Paracoccus</taxon>
    </lineage>
</organism>
<dbReference type="EMBL" id="SRPG01000114">
    <property type="protein sequence ID" value="TGN58597.1"/>
    <property type="molecule type" value="Genomic_DNA"/>
</dbReference>
<evidence type="ECO:0000313" key="1">
    <source>
        <dbReference type="EMBL" id="TGN58597.1"/>
    </source>
</evidence>
<evidence type="ECO:0000313" key="2">
    <source>
        <dbReference type="Proteomes" id="UP000297972"/>
    </source>
</evidence>
<comment type="caution">
    <text evidence="1">The sequence shown here is derived from an EMBL/GenBank/DDBJ whole genome shotgun (WGS) entry which is preliminary data.</text>
</comment>
<gene>
    <name evidence="1" type="ORF">E4L95_12365</name>
</gene>